<reference evidence="2" key="2">
    <citation type="submission" date="2016-06" db="EMBL/GenBank/DDBJ databases">
        <title>The genome of a short-lived fish provides insights into sex chromosome evolution and the genetic control of aging.</title>
        <authorList>
            <person name="Reichwald K."/>
            <person name="Felder M."/>
            <person name="Petzold A."/>
            <person name="Koch P."/>
            <person name="Groth M."/>
            <person name="Platzer M."/>
        </authorList>
    </citation>
    <scope>NUCLEOTIDE SEQUENCE</scope>
    <source>
        <tissue evidence="2">Brain</tissue>
    </source>
</reference>
<feature type="transmembrane region" description="Helical" evidence="1">
    <location>
        <begin position="58"/>
        <end position="77"/>
    </location>
</feature>
<feature type="non-terminal residue" evidence="2">
    <location>
        <position position="113"/>
    </location>
</feature>
<dbReference type="EMBL" id="HAED01013224">
    <property type="protein sequence ID" value="SBQ99669.1"/>
    <property type="molecule type" value="Transcribed_RNA"/>
</dbReference>
<keyword evidence="1" id="KW-0472">Membrane</keyword>
<reference evidence="2" key="1">
    <citation type="submission" date="2016-05" db="EMBL/GenBank/DDBJ databases">
        <authorList>
            <person name="Lavstsen T."/>
            <person name="Jespersen J.S."/>
        </authorList>
    </citation>
    <scope>NUCLEOTIDE SEQUENCE</scope>
    <source>
        <tissue evidence="2">Brain</tissue>
    </source>
</reference>
<evidence type="ECO:0000313" key="2">
    <source>
        <dbReference type="EMBL" id="SBQ99669.1"/>
    </source>
</evidence>
<sequence>AMSMQPASQKLAGFVLRHFYLNTSKFRHKYQNLLGDISFTGVKYFTTSTFTMISKIRFLFVIMTLFCKLWFIIYTTFFNSSYLTVGQKVITPMSDFRRLTLFKTKTILEDLER</sequence>
<accession>A0A1A8IQP4</accession>
<proteinExistence type="predicted"/>
<keyword evidence="1" id="KW-1133">Transmembrane helix</keyword>
<dbReference type="AlphaFoldDB" id="A0A1A8IQP4"/>
<keyword evidence="1" id="KW-0812">Transmembrane</keyword>
<gene>
    <name evidence="2" type="primary">CLDN15B</name>
</gene>
<name>A0A1A8IQP4_NOTKU</name>
<evidence type="ECO:0000256" key="1">
    <source>
        <dbReference type="SAM" id="Phobius"/>
    </source>
</evidence>
<organism evidence="2">
    <name type="scientific">Nothobranchius kuhntae</name>
    <name type="common">Beira killifish</name>
    <dbReference type="NCBI Taxonomy" id="321403"/>
    <lineage>
        <taxon>Eukaryota</taxon>
        <taxon>Metazoa</taxon>
        <taxon>Chordata</taxon>
        <taxon>Craniata</taxon>
        <taxon>Vertebrata</taxon>
        <taxon>Euteleostomi</taxon>
        <taxon>Actinopterygii</taxon>
        <taxon>Neopterygii</taxon>
        <taxon>Teleostei</taxon>
        <taxon>Neoteleostei</taxon>
        <taxon>Acanthomorphata</taxon>
        <taxon>Ovalentaria</taxon>
        <taxon>Atherinomorphae</taxon>
        <taxon>Cyprinodontiformes</taxon>
        <taxon>Nothobranchiidae</taxon>
        <taxon>Nothobranchius</taxon>
    </lineage>
</organism>
<feature type="non-terminal residue" evidence="2">
    <location>
        <position position="1"/>
    </location>
</feature>
<protein>
    <submittedName>
        <fullName evidence="2">Claudin 15b</fullName>
    </submittedName>
</protein>